<dbReference type="STRING" id="1448316.A0A395H8S2"/>
<dbReference type="GO" id="GO:0006508">
    <property type="term" value="P:proteolysis"/>
    <property type="evidence" value="ECO:0007669"/>
    <property type="project" value="InterPro"/>
</dbReference>
<evidence type="ECO:0000313" key="3">
    <source>
        <dbReference type="Proteomes" id="UP000249402"/>
    </source>
</evidence>
<dbReference type="GeneID" id="37228393"/>
<dbReference type="Pfam" id="PF00656">
    <property type="entry name" value="Peptidase_C14"/>
    <property type="match status" value="1"/>
</dbReference>
<dbReference type="RefSeq" id="XP_025578569.1">
    <property type="nucleotide sequence ID" value="XM_025723528.1"/>
</dbReference>
<dbReference type="EMBL" id="KZ824425">
    <property type="protein sequence ID" value="RAL04242.1"/>
    <property type="molecule type" value="Genomic_DNA"/>
</dbReference>
<dbReference type="VEuPathDB" id="FungiDB:BO80DRAFT_486636"/>
<protein>
    <recommendedName>
        <fullName evidence="1">Peptidase C14 caspase domain-containing protein</fullName>
    </recommendedName>
</protein>
<dbReference type="GO" id="GO:0004197">
    <property type="term" value="F:cysteine-type endopeptidase activity"/>
    <property type="evidence" value="ECO:0007669"/>
    <property type="project" value="InterPro"/>
</dbReference>
<keyword evidence="3" id="KW-1185">Reference proteome</keyword>
<dbReference type="Proteomes" id="UP000249402">
    <property type="component" value="Unassembled WGS sequence"/>
</dbReference>
<reference evidence="2 3" key="1">
    <citation type="submission" date="2018-02" db="EMBL/GenBank/DDBJ databases">
        <title>The genomes of Aspergillus section Nigri reveals drivers in fungal speciation.</title>
        <authorList>
            <consortium name="DOE Joint Genome Institute"/>
            <person name="Vesth T.C."/>
            <person name="Nybo J."/>
            <person name="Theobald S."/>
            <person name="Brandl J."/>
            <person name="Frisvad J.C."/>
            <person name="Nielsen K.F."/>
            <person name="Lyhne E.K."/>
            <person name="Kogle M.E."/>
            <person name="Kuo A."/>
            <person name="Riley R."/>
            <person name="Clum A."/>
            <person name="Nolan M."/>
            <person name="Lipzen A."/>
            <person name="Salamov A."/>
            <person name="Henrissat B."/>
            <person name="Wiebenga A."/>
            <person name="De vries R.P."/>
            <person name="Grigoriev I.V."/>
            <person name="Mortensen U.H."/>
            <person name="Andersen M.R."/>
            <person name="Baker S.E."/>
        </authorList>
    </citation>
    <scope>NUCLEOTIDE SEQUENCE [LARGE SCALE GENOMIC DNA]</scope>
    <source>
        <strain evidence="2 3">CBS 121593</strain>
    </source>
</reference>
<dbReference type="AlphaFoldDB" id="A0A395H8S2"/>
<sequence>MLLPSPTSSTCEHSIRVFCISSLLSQRLDRQQAVSKPTRLSCVSEPLEDSAHLLTLSRSPKPVQAYSMAPITFDQFRNTLAAAAAQRGRDYTNVYSMTARWERDDTNAAQDSERFQKMLKDLDLSPAIEFIIPHDPTTPVNRSQKALLDLMEECEPKSATEHNLMIFHYAGHGMRKGGSFTFAETRAAKKTLDADHALLNNIKVCSAERIDALIILDCCYAHVATRAPIIPNRIVEVIAATSIQTPAARSAPHNTFTVKLAGEVARRRRAGHKNVEFADIFQSLRSCGDKVK</sequence>
<dbReference type="InterPro" id="IPR011600">
    <property type="entry name" value="Pept_C14_caspase"/>
</dbReference>
<organism evidence="2 3">
    <name type="scientific">Aspergillus ibericus CBS 121593</name>
    <dbReference type="NCBI Taxonomy" id="1448316"/>
    <lineage>
        <taxon>Eukaryota</taxon>
        <taxon>Fungi</taxon>
        <taxon>Dikarya</taxon>
        <taxon>Ascomycota</taxon>
        <taxon>Pezizomycotina</taxon>
        <taxon>Eurotiomycetes</taxon>
        <taxon>Eurotiomycetidae</taxon>
        <taxon>Eurotiales</taxon>
        <taxon>Aspergillaceae</taxon>
        <taxon>Aspergillus</taxon>
        <taxon>Aspergillus subgen. Circumdati</taxon>
    </lineage>
</organism>
<accession>A0A395H8S2</accession>
<dbReference type="OrthoDB" id="4760831at2759"/>
<proteinExistence type="predicted"/>
<dbReference type="Gene3D" id="3.40.50.1460">
    <property type="match status" value="1"/>
</dbReference>
<evidence type="ECO:0000313" key="2">
    <source>
        <dbReference type="EMBL" id="RAL04242.1"/>
    </source>
</evidence>
<evidence type="ECO:0000259" key="1">
    <source>
        <dbReference type="Pfam" id="PF00656"/>
    </source>
</evidence>
<gene>
    <name evidence="2" type="ORF">BO80DRAFT_486636</name>
</gene>
<name>A0A395H8S2_9EURO</name>
<feature type="domain" description="Peptidase C14 caspase" evidence="1">
    <location>
        <begin position="106"/>
        <end position="222"/>
    </location>
</feature>